<accession>A0A133QQH3</accession>
<name>A0A133QQH3_9BACT</name>
<comment type="caution">
    <text evidence="1">The sequence shown here is derived from an EMBL/GenBank/DDBJ whole genome shotgun (WGS) entry which is preliminary data.</text>
</comment>
<evidence type="ECO:0000313" key="2">
    <source>
        <dbReference type="Proteomes" id="UP000070533"/>
    </source>
</evidence>
<dbReference type="Proteomes" id="UP000070533">
    <property type="component" value="Unassembled WGS sequence"/>
</dbReference>
<protein>
    <submittedName>
        <fullName evidence="1">Uncharacterized protein</fullName>
    </submittedName>
</protein>
<organism evidence="1 2">
    <name type="scientific">Prevotella corporis</name>
    <dbReference type="NCBI Taxonomy" id="28128"/>
    <lineage>
        <taxon>Bacteria</taxon>
        <taxon>Pseudomonadati</taxon>
        <taxon>Bacteroidota</taxon>
        <taxon>Bacteroidia</taxon>
        <taxon>Bacteroidales</taxon>
        <taxon>Prevotellaceae</taxon>
        <taxon>Prevotella</taxon>
    </lineage>
</organism>
<dbReference type="AlphaFoldDB" id="A0A133QQH3"/>
<dbReference type="EMBL" id="LRQG01000002">
    <property type="protein sequence ID" value="KXA45100.1"/>
    <property type="molecule type" value="Genomic_DNA"/>
</dbReference>
<evidence type="ECO:0000313" key="1">
    <source>
        <dbReference type="EMBL" id="KXA45100.1"/>
    </source>
</evidence>
<reference evidence="2" key="1">
    <citation type="submission" date="2016-01" db="EMBL/GenBank/DDBJ databases">
        <authorList>
            <person name="Mitreva M."/>
            <person name="Pepin K.H."/>
            <person name="Mihindukulasuriya K.A."/>
            <person name="Fulton R."/>
            <person name="Fronick C."/>
            <person name="O'Laughlin M."/>
            <person name="Miner T."/>
            <person name="Herter B."/>
            <person name="Rosa B.A."/>
            <person name="Cordes M."/>
            <person name="Tomlinson C."/>
            <person name="Wollam A."/>
            <person name="Palsikar V.B."/>
            <person name="Mardis E.R."/>
            <person name="Wilson R.K."/>
        </authorList>
    </citation>
    <scope>NUCLEOTIDE SEQUENCE [LARGE SCALE GENOMIC DNA]</scope>
    <source>
        <strain evidence="2">MJR7716</strain>
    </source>
</reference>
<gene>
    <name evidence="1" type="ORF">HMPREF3226_00067</name>
</gene>
<dbReference type="PATRIC" id="fig|28128.5.peg.65"/>
<proteinExistence type="predicted"/>
<dbReference type="RefSeq" id="WP_060939936.1">
    <property type="nucleotide sequence ID" value="NZ_KQ957185.1"/>
</dbReference>
<sequence>MNIVNIALILLTVIVIIWLARKTKVAKTDNPVPVAPAQFKALTLSDVEDTFVDGELICRAGFLHYDFSCVLPVDEGQEGLFVGYAKADSQHDARICVYDDTQELRGYVNGQTELYQQLLNERKSSVYGFVRKVGDDKFVGEVCIRVR</sequence>
<keyword evidence="2" id="KW-1185">Reference proteome</keyword>
<dbReference type="OrthoDB" id="1070668at2"/>